<accession>A0ABQ3I2D0</accession>
<name>A0ABQ3I2D0_9BACT</name>
<dbReference type="RefSeq" id="WP_189629177.1">
    <property type="nucleotide sequence ID" value="NZ_BNAG01000001.1"/>
</dbReference>
<evidence type="ECO:0000313" key="2">
    <source>
        <dbReference type="Proteomes" id="UP000658258"/>
    </source>
</evidence>
<proteinExistence type="predicted"/>
<protein>
    <recommendedName>
        <fullName evidence="3">Protein SirB1 N-terminal domain-containing protein</fullName>
    </recommendedName>
</protein>
<reference evidence="2" key="1">
    <citation type="journal article" date="2019" name="Int. J. Syst. Evol. Microbiol.">
        <title>The Global Catalogue of Microorganisms (GCM) 10K type strain sequencing project: providing services to taxonomists for standard genome sequencing and annotation.</title>
        <authorList>
            <consortium name="The Broad Institute Genomics Platform"/>
            <consortium name="The Broad Institute Genome Sequencing Center for Infectious Disease"/>
            <person name="Wu L."/>
            <person name="Ma J."/>
        </authorList>
    </citation>
    <scope>NUCLEOTIDE SEQUENCE [LARGE SCALE GENOMIC DNA]</scope>
    <source>
        <strain evidence="2">CGMCC 1.15111</strain>
    </source>
</reference>
<evidence type="ECO:0000313" key="1">
    <source>
        <dbReference type="EMBL" id="GHE57704.1"/>
    </source>
</evidence>
<organism evidence="1 2">
    <name type="scientific">Roseivirga thermotolerans</name>
    <dbReference type="NCBI Taxonomy" id="1758176"/>
    <lineage>
        <taxon>Bacteria</taxon>
        <taxon>Pseudomonadati</taxon>
        <taxon>Bacteroidota</taxon>
        <taxon>Cytophagia</taxon>
        <taxon>Cytophagales</taxon>
        <taxon>Roseivirgaceae</taxon>
        <taxon>Roseivirga</taxon>
    </lineage>
</organism>
<comment type="caution">
    <text evidence="1">The sequence shown here is derived from an EMBL/GenBank/DDBJ whole genome shotgun (WGS) entry which is preliminary data.</text>
</comment>
<sequence>MKRLVYIWLSTFILSSGLGQDLSCKLIENSPKTSQQLLQFLALTGSEEDSAILQSFDRLIERLERVETRKKTDYAFLKALFYRTHSGILKEYDRLATMNQTLSNGKFGCLTGTAVYALLLEHFGYDYQIIELPNHVFIHLTVDDHSYVYESTLPMSGFRKTSVELEKLLEQPWVNHRRISQLSTVGDWFENFEVIPGQQYKTINLQQLAGLQYFNESVKHYLAKDYITAMEMVMTGYDLYPSERNEKLMQLIINKILKYDMIKEEVKNQYLEKYVRFVKRQKISQTK</sequence>
<dbReference type="EMBL" id="BNAG01000001">
    <property type="protein sequence ID" value="GHE57704.1"/>
    <property type="molecule type" value="Genomic_DNA"/>
</dbReference>
<evidence type="ECO:0008006" key="3">
    <source>
        <dbReference type="Google" id="ProtNLM"/>
    </source>
</evidence>
<keyword evidence="2" id="KW-1185">Reference proteome</keyword>
<dbReference type="Proteomes" id="UP000658258">
    <property type="component" value="Unassembled WGS sequence"/>
</dbReference>
<gene>
    <name evidence="1" type="ORF">GCM10011340_10970</name>
</gene>